<feature type="region of interest" description="Disordered" evidence="4">
    <location>
        <begin position="637"/>
        <end position="719"/>
    </location>
</feature>
<dbReference type="CDD" id="cd17546">
    <property type="entry name" value="REC_hyHK_CKI1_RcsC-like"/>
    <property type="match status" value="1"/>
</dbReference>
<evidence type="ECO:0000256" key="1">
    <source>
        <dbReference type="ARBA" id="ARBA00022553"/>
    </source>
</evidence>
<feature type="compositionally biased region" description="Polar residues" evidence="4">
    <location>
        <begin position="257"/>
        <end position="276"/>
    </location>
</feature>
<feature type="compositionally biased region" description="Polar residues" evidence="4">
    <location>
        <begin position="356"/>
        <end position="366"/>
    </location>
</feature>
<evidence type="ECO:0000256" key="2">
    <source>
        <dbReference type="ARBA" id="ARBA00023012"/>
    </source>
</evidence>
<dbReference type="PANTHER" id="PTHR45339">
    <property type="entry name" value="HYBRID SIGNAL TRANSDUCTION HISTIDINE KINASE J"/>
    <property type="match status" value="1"/>
</dbReference>
<feature type="compositionally biased region" description="Acidic residues" evidence="4">
    <location>
        <begin position="638"/>
        <end position="649"/>
    </location>
</feature>
<evidence type="ECO:0000259" key="6">
    <source>
        <dbReference type="PROSITE" id="PS50110"/>
    </source>
</evidence>
<feature type="region of interest" description="Disordered" evidence="4">
    <location>
        <begin position="256"/>
        <end position="294"/>
    </location>
</feature>
<dbReference type="GO" id="GO:0016772">
    <property type="term" value="F:transferase activity, transferring phosphorus-containing groups"/>
    <property type="evidence" value="ECO:0007669"/>
    <property type="project" value="InterPro"/>
</dbReference>
<feature type="region of interest" description="Disordered" evidence="4">
    <location>
        <begin position="227"/>
        <end position="246"/>
    </location>
</feature>
<dbReference type="InterPro" id="IPR003594">
    <property type="entry name" value="HATPase_dom"/>
</dbReference>
<keyword evidence="8" id="KW-1185">Reference proteome</keyword>
<dbReference type="InterPro" id="IPR036890">
    <property type="entry name" value="HATPase_C_sf"/>
</dbReference>
<dbReference type="PANTHER" id="PTHR45339:SF1">
    <property type="entry name" value="HYBRID SIGNAL TRANSDUCTION HISTIDINE KINASE J"/>
    <property type="match status" value="1"/>
</dbReference>
<dbReference type="InterPro" id="IPR005467">
    <property type="entry name" value="His_kinase_dom"/>
</dbReference>
<protein>
    <submittedName>
        <fullName evidence="7">Uncharacterized protein</fullName>
    </submittedName>
</protein>
<feature type="region of interest" description="Disordered" evidence="4">
    <location>
        <begin position="299"/>
        <end position="318"/>
    </location>
</feature>
<gene>
    <name evidence="7" type="ORF">BGZ70_010192</name>
</gene>
<evidence type="ECO:0000313" key="7">
    <source>
        <dbReference type="EMBL" id="KAF9955553.1"/>
    </source>
</evidence>
<dbReference type="Gene3D" id="3.40.50.2300">
    <property type="match status" value="2"/>
</dbReference>
<feature type="compositionally biased region" description="Low complexity" evidence="4">
    <location>
        <begin position="661"/>
        <end position="680"/>
    </location>
</feature>
<keyword evidence="2" id="KW-0902">Two-component regulatory system</keyword>
<evidence type="ECO:0000313" key="8">
    <source>
        <dbReference type="Proteomes" id="UP000738359"/>
    </source>
</evidence>
<accession>A0A9P6IZX1</accession>
<dbReference type="InterPro" id="IPR001789">
    <property type="entry name" value="Sig_transdc_resp-reg_receiver"/>
</dbReference>
<comment type="caution">
    <text evidence="7">The sequence shown here is derived from an EMBL/GenBank/DDBJ whole genome shotgun (WGS) entry which is preliminary data.</text>
</comment>
<dbReference type="EMBL" id="JAAAHY010000898">
    <property type="protein sequence ID" value="KAF9955553.1"/>
    <property type="molecule type" value="Genomic_DNA"/>
</dbReference>
<dbReference type="InterPro" id="IPR004358">
    <property type="entry name" value="Sig_transdc_His_kin-like_C"/>
</dbReference>
<feature type="domain" description="Histidine kinase" evidence="5">
    <location>
        <begin position="1"/>
        <end position="94"/>
    </location>
</feature>
<dbReference type="PROSITE" id="PS50110">
    <property type="entry name" value="RESPONSE_REGULATORY"/>
    <property type="match status" value="1"/>
</dbReference>
<dbReference type="SMART" id="SM00387">
    <property type="entry name" value="HATPase_c"/>
    <property type="match status" value="1"/>
</dbReference>
<feature type="region of interest" description="Disordered" evidence="4">
    <location>
        <begin position="475"/>
        <end position="569"/>
    </location>
</feature>
<evidence type="ECO:0000256" key="4">
    <source>
        <dbReference type="SAM" id="MobiDB-lite"/>
    </source>
</evidence>
<dbReference type="AlphaFoldDB" id="A0A9P6IZX1"/>
<dbReference type="SUPFAM" id="SSF55874">
    <property type="entry name" value="ATPase domain of HSP90 chaperone/DNA topoisomerase II/histidine kinase"/>
    <property type="match status" value="1"/>
</dbReference>
<dbReference type="SMART" id="SM00448">
    <property type="entry name" value="REC"/>
    <property type="match status" value="1"/>
</dbReference>
<reference evidence="7" key="1">
    <citation type="journal article" date="2020" name="Fungal Divers.">
        <title>Resolving the Mortierellaceae phylogeny through synthesis of multi-gene phylogenetics and phylogenomics.</title>
        <authorList>
            <person name="Vandepol N."/>
            <person name="Liber J."/>
            <person name="Desiro A."/>
            <person name="Na H."/>
            <person name="Kennedy M."/>
            <person name="Barry K."/>
            <person name="Grigoriev I.V."/>
            <person name="Miller A.N."/>
            <person name="O'Donnell K."/>
            <person name="Stajich J.E."/>
            <person name="Bonito G."/>
        </authorList>
    </citation>
    <scope>NUCLEOTIDE SEQUENCE</scope>
    <source>
        <strain evidence="7">CK1249</strain>
    </source>
</reference>
<name>A0A9P6IZX1_MORAP</name>
<feature type="compositionally biased region" description="Polar residues" evidence="4">
    <location>
        <begin position="285"/>
        <end position="294"/>
    </location>
</feature>
<evidence type="ECO:0000259" key="5">
    <source>
        <dbReference type="PROSITE" id="PS50109"/>
    </source>
</evidence>
<proteinExistence type="predicted"/>
<dbReference type="OrthoDB" id="60033at2759"/>
<dbReference type="Proteomes" id="UP000738359">
    <property type="component" value="Unassembled WGS sequence"/>
</dbReference>
<dbReference type="Pfam" id="PF02518">
    <property type="entry name" value="HATPase_c"/>
    <property type="match status" value="1"/>
</dbReference>
<feature type="domain" description="Response regulatory" evidence="6">
    <location>
        <begin position="589"/>
        <end position="836"/>
    </location>
</feature>
<dbReference type="Gene3D" id="3.30.565.10">
    <property type="entry name" value="Histidine kinase-like ATPase, C-terminal domain"/>
    <property type="match status" value="1"/>
</dbReference>
<dbReference type="CDD" id="cd16922">
    <property type="entry name" value="HATPase_EvgS-ArcB-TorS-like"/>
    <property type="match status" value="1"/>
</dbReference>
<dbReference type="InterPro" id="IPR011006">
    <property type="entry name" value="CheY-like_superfamily"/>
</dbReference>
<dbReference type="SUPFAM" id="SSF52172">
    <property type="entry name" value="CheY-like"/>
    <property type="match status" value="2"/>
</dbReference>
<dbReference type="GO" id="GO:0000160">
    <property type="term" value="P:phosphorelay signal transduction system"/>
    <property type="evidence" value="ECO:0007669"/>
    <property type="project" value="UniProtKB-KW"/>
</dbReference>
<evidence type="ECO:0000256" key="3">
    <source>
        <dbReference type="PROSITE-ProRule" id="PRU00169"/>
    </source>
</evidence>
<feature type="region of interest" description="Disordered" evidence="4">
    <location>
        <begin position="356"/>
        <end position="375"/>
    </location>
</feature>
<organism evidence="7 8">
    <name type="scientific">Mortierella alpina</name>
    <name type="common">Oleaginous fungus</name>
    <name type="synonym">Mortierella renispora</name>
    <dbReference type="NCBI Taxonomy" id="64518"/>
    <lineage>
        <taxon>Eukaryota</taxon>
        <taxon>Fungi</taxon>
        <taxon>Fungi incertae sedis</taxon>
        <taxon>Mucoromycota</taxon>
        <taxon>Mortierellomycotina</taxon>
        <taxon>Mortierellomycetes</taxon>
        <taxon>Mortierellales</taxon>
        <taxon>Mortierellaceae</taxon>
        <taxon>Mortierella</taxon>
    </lineage>
</organism>
<feature type="modified residue" description="4-aspartylphosphate" evidence="3">
    <location>
        <position position="766"/>
    </location>
</feature>
<dbReference type="Pfam" id="PF00072">
    <property type="entry name" value="Response_reg"/>
    <property type="match status" value="1"/>
</dbReference>
<dbReference type="PROSITE" id="PS50109">
    <property type="entry name" value="HIS_KIN"/>
    <property type="match status" value="1"/>
</dbReference>
<dbReference type="PRINTS" id="PR00344">
    <property type="entry name" value="BCTRLSENSOR"/>
</dbReference>
<feature type="compositionally biased region" description="Basic and acidic residues" evidence="4">
    <location>
        <begin position="516"/>
        <end position="528"/>
    </location>
</feature>
<sequence length="844" mass="90727">MDRSSSGSLVAPVTKPVKLLFVVRDTGVGIPSDRFDKLFNSFSQVDESTTREYGGTGLGLAISKRLSEMMGGSMWVESAPSVGSTFSFNIVLDSPVDSRTYDQQFQLPKLADKKVVVVNDTAMGREAWRKRALSWNMNHIKILASDEVVPYLKSDAGNHGSHAEMPLHSKMDALIVDSHLNGSVSKTPEGLLDLVSASAPKSDGTCYPAIPVIIFKHMRDIRTVATDSTSYHGHARPDASRWSGERILNSDMEDDISTSARSNTQGQDSQDRSSAFGNMYHHPSDSSASSLTLDKSPTYTAAGLNGSRPAYNTGPGHLLTPHTQATFYEHSVSSMDHLSIAAPSPAASLSQAASYFSNSDNESTSPVHDKPFLGPSTASSNKMHGIFAHPVYLSKPVRHSKVLQLLAEDPVMIEAEVEELLPVEDPASELQLFINALQNNAPTTIALHPPASLKGASAPEKAHHESLVLMSPKDPLAPLFMPPKEASDPPPARSRTTSGTRTELRYLEHQQPQPEPRSHLAGEGKHNTMETPVTRRPSFQKGLGFVTPKRKSVSAAGTPSSPPAGYTSPSLAAVAAASSSTARKMAKVKVLVVDDNPVNLKVVSKMLARLGVEPDTANNGQEAVELIEKKTALLRLQEEEDEGEGEEKDGEQARHPKKSLDVSLSLPLPLHRLSSEGSSIGERRREGGMNGDLSDGSNNGIDSGISLEGGGGSPTRSPALSGLGMTALNTDAAGSLPLSTSTTTLTNGSRTLRTKHVVPYDLIFLDVWMPKMNGLDASAYIRKNLSGDTPDRPYIIAMTACVMPGDREKCIAAGMNDYISKPLRKEELEQVLRVFTTRQGRLKA</sequence>
<feature type="compositionally biased region" description="Basic and acidic residues" evidence="4">
    <location>
        <begin position="650"/>
        <end position="660"/>
    </location>
</feature>
<keyword evidence="1 3" id="KW-0597">Phosphoprotein</keyword>